<name>A0ABU1UN71_9ACTN</name>
<proteinExistence type="predicted"/>
<gene>
    <name evidence="2" type="ORF">J2X11_001467</name>
</gene>
<dbReference type="EMBL" id="JAVDWH010000001">
    <property type="protein sequence ID" value="MDR7086628.1"/>
    <property type="molecule type" value="Genomic_DNA"/>
</dbReference>
<evidence type="ECO:0000313" key="2">
    <source>
        <dbReference type="EMBL" id="MDR7086628.1"/>
    </source>
</evidence>
<comment type="caution">
    <text evidence="2">The sequence shown here is derived from an EMBL/GenBank/DDBJ whole genome shotgun (WGS) entry which is preliminary data.</text>
</comment>
<sequence>MAAHQGRVAERRARITAAHPWIGRWLIGTVEPPHTVTAFAKGAAGERMVARKLNRELGHCVSFLYNRRVGNGSERGDIDIIAIAPGGVFVIDPKAYSRKRIRSNKAGDNFVVDGRLRPALALGMRRHIDAVAIAVSEGPIPAAEVSAAYCFIGAELPWGRLVVDNVLATTPRGVVKMLTSSGPLTPEDRSALHQYLGTQFPPA</sequence>
<protein>
    <recommendedName>
        <fullName evidence="1">NERD domain-containing protein</fullName>
    </recommendedName>
</protein>
<evidence type="ECO:0000313" key="3">
    <source>
        <dbReference type="Proteomes" id="UP001257739"/>
    </source>
</evidence>
<dbReference type="InterPro" id="IPR011528">
    <property type="entry name" value="NERD"/>
</dbReference>
<dbReference type="RefSeq" id="WP_309968829.1">
    <property type="nucleotide sequence ID" value="NZ_JAVDWH010000001.1"/>
</dbReference>
<dbReference type="PROSITE" id="PS50965">
    <property type="entry name" value="NERD"/>
    <property type="match status" value="1"/>
</dbReference>
<dbReference type="Proteomes" id="UP001257739">
    <property type="component" value="Unassembled WGS sequence"/>
</dbReference>
<keyword evidence="3" id="KW-1185">Reference proteome</keyword>
<feature type="domain" description="NERD" evidence="1">
    <location>
        <begin position="41"/>
        <end position="143"/>
    </location>
</feature>
<evidence type="ECO:0000259" key="1">
    <source>
        <dbReference type="PROSITE" id="PS50965"/>
    </source>
</evidence>
<reference evidence="2 3" key="1">
    <citation type="submission" date="2023-07" db="EMBL/GenBank/DDBJ databases">
        <title>Sorghum-associated microbial communities from plants grown in Nebraska, USA.</title>
        <authorList>
            <person name="Schachtman D."/>
        </authorList>
    </citation>
    <scope>NUCLEOTIDE SEQUENCE [LARGE SCALE GENOMIC DNA]</scope>
    <source>
        <strain evidence="2 3">BE248</strain>
    </source>
</reference>
<organism evidence="2 3">
    <name type="scientific">Aeromicrobium panaciterrae</name>
    <dbReference type="NCBI Taxonomy" id="363861"/>
    <lineage>
        <taxon>Bacteria</taxon>
        <taxon>Bacillati</taxon>
        <taxon>Actinomycetota</taxon>
        <taxon>Actinomycetes</taxon>
        <taxon>Propionibacteriales</taxon>
        <taxon>Nocardioidaceae</taxon>
        <taxon>Aeromicrobium</taxon>
    </lineage>
</organism>
<dbReference type="Pfam" id="PF08378">
    <property type="entry name" value="NERD"/>
    <property type="match status" value="1"/>
</dbReference>
<accession>A0ABU1UN71</accession>